<dbReference type="InterPro" id="IPR009100">
    <property type="entry name" value="AcylCoA_DH/oxidase_NM_dom_sf"/>
</dbReference>
<comment type="cofactor">
    <cofactor evidence="5">
        <name>FAD</name>
        <dbReference type="ChEBI" id="CHEBI:57692"/>
    </cofactor>
</comment>
<keyword evidence="3 5" id="KW-0274">FAD</keyword>
<gene>
    <name evidence="8" type="ORF">DX130_21670</name>
</gene>
<feature type="domain" description="Acyl-CoA dehydrogenase/oxidase C-terminal" evidence="6">
    <location>
        <begin position="242"/>
        <end position="385"/>
    </location>
</feature>
<keyword evidence="4 5" id="KW-0560">Oxidoreductase</keyword>
<dbReference type="GO" id="GO:0003995">
    <property type="term" value="F:acyl-CoA dehydrogenase activity"/>
    <property type="evidence" value="ECO:0007669"/>
    <property type="project" value="TreeGrafter"/>
</dbReference>
<evidence type="ECO:0000256" key="2">
    <source>
        <dbReference type="ARBA" id="ARBA00022630"/>
    </source>
</evidence>
<comment type="caution">
    <text evidence="8">The sequence shown here is derived from an EMBL/GenBank/DDBJ whole genome shotgun (WGS) entry which is preliminary data.</text>
</comment>
<evidence type="ECO:0000256" key="1">
    <source>
        <dbReference type="ARBA" id="ARBA00009347"/>
    </source>
</evidence>
<evidence type="ECO:0000313" key="9">
    <source>
        <dbReference type="Proteomes" id="UP000261905"/>
    </source>
</evidence>
<dbReference type="SUPFAM" id="SSF47203">
    <property type="entry name" value="Acyl-CoA dehydrogenase C-terminal domain-like"/>
    <property type="match status" value="1"/>
</dbReference>
<dbReference type="Gene3D" id="1.20.140.10">
    <property type="entry name" value="Butyryl-CoA Dehydrogenase, subunit A, domain 3"/>
    <property type="match status" value="1"/>
</dbReference>
<organism evidence="8 9">
    <name type="scientific">Paenibacillus paeoniae</name>
    <dbReference type="NCBI Taxonomy" id="2292705"/>
    <lineage>
        <taxon>Bacteria</taxon>
        <taxon>Bacillati</taxon>
        <taxon>Bacillota</taxon>
        <taxon>Bacilli</taxon>
        <taxon>Bacillales</taxon>
        <taxon>Paenibacillaceae</taxon>
        <taxon>Paenibacillus</taxon>
    </lineage>
</organism>
<evidence type="ECO:0000259" key="6">
    <source>
        <dbReference type="Pfam" id="PF00441"/>
    </source>
</evidence>
<sequence length="397" mass="45701">MVDCVICRIITYGDDYMKNKLGYVERFTQYVTKYERSFSEKINFLIENNAHQYTCDSNVNTTDYFELISGLSKNCPSTALSFSMHLYTQWGMQHILPDKILSGILHPEMDNKKIFGSLNEPGIYFVREDQLIPDHFLIHARRTNDGYLVNGVKKFVSLEPFVHFLPVYCYVENPSEHEGRVAVLLLRKSAEGISIEADWDTISMTESRSNTVRFDNVHVSHSDVLLEKKDALQKTNVFAYLFRLSIVSVYFGIAQKAYQFVLDHCKDRQVPHTNRTLSFFPGVQFSVAEMLMLLEGSRSQIIRYCELLQKYLEGNSMEDNISIISLMTKEIVVKNAEQLVNLAMKVVGISSITNKNILSKLYQDVKAGQFHPPQSDVSYEMIAKHELGVLTHRTRWL</sequence>
<accession>A0A371P6P6</accession>
<dbReference type="Gene3D" id="2.40.110.10">
    <property type="entry name" value="Butyryl-CoA Dehydrogenase, subunit A, domain 2"/>
    <property type="match status" value="1"/>
</dbReference>
<evidence type="ECO:0000256" key="4">
    <source>
        <dbReference type="ARBA" id="ARBA00023002"/>
    </source>
</evidence>
<dbReference type="PANTHER" id="PTHR43884">
    <property type="entry name" value="ACYL-COA DEHYDROGENASE"/>
    <property type="match status" value="1"/>
</dbReference>
<evidence type="ECO:0000313" key="8">
    <source>
        <dbReference type="EMBL" id="REK71599.1"/>
    </source>
</evidence>
<dbReference type="EMBL" id="QUBQ01000005">
    <property type="protein sequence ID" value="REK71599.1"/>
    <property type="molecule type" value="Genomic_DNA"/>
</dbReference>
<dbReference type="Pfam" id="PF02770">
    <property type="entry name" value="Acyl-CoA_dh_M"/>
    <property type="match status" value="1"/>
</dbReference>
<dbReference type="OrthoDB" id="9802447at2"/>
<keyword evidence="9" id="KW-1185">Reference proteome</keyword>
<dbReference type="CDD" id="cd00567">
    <property type="entry name" value="ACAD"/>
    <property type="match status" value="1"/>
</dbReference>
<dbReference type="InterPro" id="IPR036250">
    <property type="entry name" value="AcylCo_DH-like_C"/>
</dbReference>
<dbReference type="PANTHER" id="PTHR43884:SF25">
    <property type="entry name" value="ACYL-COA DEHYDROGENASE YDBM-RELATED"/>
    <property type="match status" value="1"/>
</dbReference>
<feature type="domain" description="Acyl-CoA oxidase/dehydrogenase middle" evidence="7">
    <location>
        <begin position="140"/>
        <end position="217"/>
    </location>
</feature>
<evidence type="ECO:0000259" key="7">
    <source>
        <dbReference type="Pfam" id="PF02770"/>
    </source>
</evidence>
<dbReference type="InterPro" id="IPR006091">
    <property type="entry name" value="Acyl-CoA_Oxase/DH_mid-dom"/>
</dbReference>
<comment type="similarity">
    <text evidence="1 5">Belongs to the acyl-CoA dehydrogenase family.</text>
</comment>
<evidence type="ECO:0000256" key="5">
    <source>
        <dbReference type="RuleBase" id="RU362125"/>
    </source>
</evidence>
<name>A0A371P6P6_9BACL</name>
<keyword evidence="2 5" id="KW-0285">Flavoprotein</keyword>
<dbReference type="AlphaFoldDB" id="A0A371P6P6"/>
<evidence type="ECO:0000256" key="3">
    <source>
        <dbReference type="ARBA" id="ARBA00022827"/>
    </source>
</evidence>
<dbReference type="Pfam" id="PF00441">
    <property type="entry name" value="Acyl-CoA_dh_1"/>
    <property type="match status" value="1"/>
</dbReference>
<proteinExistence type="inferred from homology"/>
<protein>
    <submittedName>
        <fullName evidence="8">Acyl-CoA dehydrogenase</fullName>
    </submittedName>
</protein>
<dbReference type="Proteomes" id="UP000261905">
    <property type="component" value="Unassembled WGS sequence"/>
</dbReference>
<reference evidence="8 9" key="1">
    <citation type="submission" date="2018-08" db="EMBL/GenBank/DDBJ databases">
        <title>Paenibacillus sp. M4BSY-1, whole genome shotgun sequence.</title>
        <authorList>
            <person name="Tuo L."/>
        </authorList>
    </citation>
    <scope>NUCLEOTIDE SEQUENCE [LARGE SCALE GENOMIC DNA]</scope>
    <source>
        <strain evidence="8 9">M4BSY-1</strain>
    </source>
</reference>
<dbReference type="InterPro" id="IPR046373">
    <property type="entry name" value="Acyl-CoA_Oxase/DH_mid-dom_sf"/>
</dbReference>
<dbReference type="SUPFAM" id="SSF56645">
    <property type="entry name" value="Acyl-CoA dehydrogenase NM domain-like"/>
    <property type="match status" value="1"/>
</dbReference>
<dbReference type="InterPro" id="IPR009075">
    <property type="entry name" value="AcylCo_DH/oxidase_C"/>
</dbReference>